<protein>
    <submittedName>
        <fullName evidence="1">Uncharacterized protein</fullName>
    </submittedName>
</protein>
<dbReference type="Proteomes" id="UP001149954">
    <property type="component" value="Unassembled WGS sequence"/>
</dbReference>
<dbReference type="EMBL" id="JAPWDS010000002">
    <property type="protein sequence ID" value="KAJ5514293.1"/>
    <property type="molecule type" value="Genomic_DNA"/>
</dbReference>
<comment type="caution">
    <text evidence="1">The sequence shown here is derived from an EMBL/GenBank/DDBJ whole genome shotgun (WGS) entry which is preliminary data.</text>
</comment>
<reference evidence="1" key="1">
    <citation type="submission" date="2022-12" db="EMBL/GenBank/DDBJ databases">
        <authorList>
            <person name="Petersen C."/>
        </authorList>
    </citation>
    <scope>NUCLEOTIDE SEQUENCE</scope>
    <source>
        <strain evidence="1">IBT 29495</strain>
    </source>
</reference>
<proteinExistence type="predicted"/>
<dbReference type="OrthoDB" id="3437411at2759"/>
<accession>A0A9X0C9N7</accession>
<reference evidence="1" key="2">
    <citation type="journal article" date="2023" name="IMA Fungus">
        <title>Comparative genomic study of the Penicillium genus elucidates a diverse pangenome and 15 lateral gene transfer events.</title>
        <authorList>
            <person name="Petersen C."/>
            <person name="Sorensen T."/>
            <person name="Nielsen M.R."/>
            <person name="Sondergaard T.E."/>
            <person name="Sorensen J.L."/>
            <person name="Fitzpatrick D.A."/>
            <person name="Frisvad J.C."/>
            <person name="Nielsen K.L."/>
        </authorList>
    </citation>
    <scope>NUCLEOTIDE SEQUENCE</scope>
    <source>
        <strain evidence="1">IBT 29495</strain>
    </source>
</reference>
<name>A0A9X0C9N7_9EURO</name>
<sequence>MFSLDHVFRALFLHVDSLVHLDLDAEAETPLPETFDPTPGQYFFDNSNERSPRYQLNYQKEWVDELQEPQVEQGGQPSPWSLRAGQLDDASFAIVDHLPPSLEALCIYGYEKGMKLHVEGLPDDVFDRQLEKLLAEKNTQLPRLTYIEGIDELIENVTIVKNPATNDEALCPTQTALVLPILVDDIPALNM</sequence>
<evidence type="ECO:0000313" key="1">
    <source>
        <dbReference type="EMBL" id="KAJ5514293.1"/>
    </source>
</evidence>
<organism evidence="1 2">
    <name type="scientific">Penicillium fimorum</name>
    <dbReference type="NCBI Taxonomy" id="1882269"/>
    <lineage>
        <taxon>Eukaryota</taxon>
        <taxon>Fungi</taxon>
        <taxon>Dikarya</taxon>
        <taxon>Ascomycota</taxon>
        <taxon>Pezizomycotina</taxon>
        <taxon>Eurotiomycetes</taxon>
        <taxon>Eurotiomycetidae</taxon>
        <taxon>Eurotiales</taxon>
        <taxon>Aspergillaceae</taxon>
        <taxon>Penicillium</taxon>
    </lineage>
</organism>
<keyword evidence="2" id="KW-1185">Reference proteome</keyword>
<gene>
    <name evidence="1" type="ORF">N7463_003845</name>
</gene>
<dbReference type="AlphaFoldDB" id="A0A9X0C9N7"/>
<evidence type="ECO:0000313" key="2">
    <source>
        <dbReference type="Proteomes" id="UP001149954"/>
    </source>
</evidence>